<feature type="signal peptide" evidence="2">
    <location>
        <begin position="1"/>
        <end position="21"/>
    </location>
</feature>
<keyword evidence="2" id="KW-0732">Signal</keyword>
<feature type="region of interest" description="Disordered" evidence="1">
    <location>
        <begin position="365"/>
        <end position="454"/>
    </location>
</feature>
<name>A0ABQ9ZFD4_9CRUS</name>
<evidence type="ECO:0000256" key="2">
    <source>
        <dbReference type="SAM" id="SignalP"/>
    </source>
</evidence>
<feature type="compositionally biased region" description="Low complexity" evidence="1">
    <location>
        <begin position="57"/>
        <end position="70"/>
    </location>
</feature>
<dbReference type="EMBL" id="JAOYFB010000003">
    <property type="protein sequence ID" value="KAK4011641.1"/>
    <property type="molecule type" value="Genomic_DNA"/>
</dbReference>
<feature type="region of interest" description="Disordered" evidence="1">
    <location>
        <begin position="546"/>
        <end position="572"/>
    </location>
</feature>
<feature type="compositionally biased region" description="Polar residues" evidence="1">
    <location>
        <begin position="494"/>
        <end position="504"/>
    </location>
</feature>
<feature type="compositionally biased region" description="Basic and acidic residues" evidence="1">
    <location>
        <begin position="322"/>
        <end position="338"/>
    </location>
</feature>
<dbReference type="Proteomes" id="UP001234178">
    <property type="component" value="Unassembled WGS sequence"/>
</dbReference>
<evidence type="ECO:0000256" key="1">
    <source>
        <dbReference type="SAM" id="MobiDB-lite"/>
    </source>
</evidence>
<feature type="compositionally biased region" description="Basic and acidic residues" evidence="1">
    <location>
        <begin position="255"/>
        <end position="270"/>
    </location>
</feature>
<feature type="compositionally biased region" description="Polar residues" evidence="1">
    <location>
        <begin position="196"/>
        <end position="215"/>
    </location>
</feature>
<proteinExistence type="predicted"/>
<feature type="region of interest" description="Disordered" evidence="1">
    <location>
        <begin position="479"/>
        <end position="506"/>
    </location>
</feature>
<evidence type="ECO:0000313" key="4">
    <source>
        <dbReference type="Proteomes" id="UP001234178"/>
    </source>
</evidence>
<evidence type="ECO:0000313" key="3">
    <source>
        <dbReference type="EMBL" id="KAK4011641.1"/>
    </source>
</evidence>
<feature type="compositionally biased region" description="Basic and acidic residues" evidence="1">
    <location>
        <begin position="172"/>
        <end position="181"/>
    </location>
</feature>
<feature type="compositionally biased region" description="Basic and acidic residues" evidence="1">
    <location>
        <begin position="91"/>
        <end position="121"/>
    </location>
</feature>
<gene>
    <name evidence="3" type="ORF">OUZ56_020757</name>
</gene>
<feature type="region of interest" description="Disordered" evidence="1">
    <location>
        <begin position="54"/>
        <end position="127"/>
    </location>
</feature>
<comment type="caution">
    <text evidence="3">The sequence shown here is derived from an EMBL/GenBank/DDBJ whole genome shotgun (WGS) entry which is preliminary data.</text>
</comment>
<feature type="compositionally biased region" description="Basic and acidic residues" evidence="1">
    <location>
        <begin position="553"/>
        <end position="572"/>
    </location>
</feature>
<protein>
    <submittedName>
        <fullName evidence="3">Uncharacterized protein</fullName>
    </submittedName>
</protein>
<organism evidence="3 4">
    <name type="scientific">Daphnia magna</name>
    <dbReference type="NCBI Taxonomy" id="35525"/>
    <lineage>
        <taxon>Eukaryota</taxon>
        <taxon>Metazoa</taxon>
        <taxon>Ecdysozoa</taxon>
        <taxon>Arthropoda</taxon>
        <taxon>Crustacea</taxon>
        <taxon>Branchiopoda</taxon>
        <taxon>Diplostraca</taxon>
        <taxon>Cladocera</taxon>
        <taxon>Anomopoda</taxon>
        <taxon>Daphniidae</taxon>
        <taxon>Daphnia</taxon>
    </lineage>
</organism>
<sequence length="572" mass="61019">MTLLKASTILICLATVCVISAYPVGSPQTAENKGRGRSYPLIISHYSNVRNSKYNSPAATEAPTTPAAGLKESDDLKVDEDDDDVRSVSAADRKDVEDESKKNEEKVQDETDEKNEKHDRVAPNMATDSAAVNVPQNESISDAAAAVQAQTAEDSLLVSKAEAVPSNENAEVVEKTQEPKLSEGSSDAAIKEADPTGTTLTSVQEEVQPTQTTSLIEADKPAALGESQKTDEQVKANPEMDIPNTTNAATADSVAKIEEPTTETAKEEAKLSQPIAPSDETAKATESATEQVKVEEAGVAPSAAVTPESTPVESSRTAVLATEKEKTSEFFEEDRSFKDRPEPELILAAIRQSAAAVLAVGEEQKVLPSQIDDVANEGIRLQRDDNKKTTEKKEKEKEKYLAKPSKEKKPVKQMASNDPVQEYDDIATRSGKSKDDAESTTDTTLDKALTSEEPVTVGLVPGNYPVVLPDGESTLSHQIASADSPKEVVETSDEPSTTSLTPTNYPVVLPSGESTLSDKIAQEETSLASEEPVIISLVPSNYPVVLPSGESTLSDKVKPEDLESPKAATGEK</sequence>
<feature type="compositionally biased region" description="Polar residues" evidence="1">
    <location>
        <begin position="307"/>
        <end position="317"/>
    </location>
</feature>
<keyword evidence="4" id="KW-1185">Reference proteome</keyword>
<feature type="region of interest" description="Disordered" evidence="1">
    <location>
        <begin position="162"/>
        <end position="338"/>
    </location>
</feature>
<feature type="compositionally biased region" description="Basic and acidic residues" evidence="1">
    <location>
        <begin position="380"/>
        <end position="410"/>
    </location>
</feature>
<reference evidence="3 4" key="1">
    <citation type="journal article" date="2023" name="Nucleic Acids Res.">
        <title>The hologenome of Daphnia magna reveals possible DNA methylation and microbiome-mediated evolution of the host genome.</title>
        <authorList>
            <person name="Chaturvedi A."/>
            <person name="Li X."/>
            <person name="Dhandapani V."/>
            <person name="Marshall H."/>
            <person name="Kissane S."/>
            <person name="Cuenca-Cambronero M."/>
            <person name="Asole G."/>
            <person name="Calvet F."/>
            <person name="Ruiz-Romero M."/>
            <person name="Marangio P."/>
            <person name="Guigo R."/>
            <person name="Rago D."/>
            <person name="Mirbahai L."/>
            <person name="Eastwood N."/>
            <person name="Colbourne J.K."/>
            <person name="Zhou J."/>
            <person name="Mallon E."/>
            <person name="Orsini L."/>
        </authorList>
    </citation>
    <scope>NUCLEOTIDE SEQUENCE [LARGE SCALE GENOMIC DNA]</scope>
    <source>
        <strain evidence="3">LRV0_1</strain>
    </source>
</reference>
<accession>A0ABQ9ZFD4</accession>
<feature type="chain" id="PRO_5045519976" evidence="2">
    <location>
        <begin position="22"/>
        <end position="572"/>
    </location>
</feature>